<dbReference type="PROSITE" id="PS00573">
    <property type="entry name" value="PYRIDINE_REDOX_2"/>
    <property type="match status" value="1"/>
</dbReference>
<feature type="compositionally biased region" description="Basic and acidic residues" evidence="13">
    <location>
        <begin position="431"/>
        <end position="442"/>
    </location>
</feature>
<comment type="catalytic activity">
    <reaction evidence="12">
        <text>[thioredoxin]-dithiol + NADP(+) = [thioredoxin]-disulfide + NADPH + H(+)</text>
        <dbReference type="Rhea" id="RHEA:20345"/>
        <dbReference type="Rhea" id="RHEA-COMP:10698"/>
        <dbReference type="Rhea" id="RHEA-COMP:10700"/>
        <dbReference type="ChEBI" id="CHEBI:15378"/>
        <dbReference type="ChEBI" id="CHEBI:29950"/>
        <dbReference type="ChEBI" id="CHEBI:50058"/>
        <dbReference type="ChEBI" id="CHEBI:57783"/>
        <dbReference type="ChEBI" id="CHEBI:58349"/>
        <dbReference type="EC" id="1.8.1.9"/>
    </reaction>
</comment>
<dbReference type="FunFam" id="1.10.150.60:FF:000009">
    <property type="entry name" value="AT-rich interactive domain-containing protein 3"/>
    <property type="match status" value="1"/>
</dbReference>
<evidence type="ECO:0000256" key="11">
    <source>
        <dbReference type="ARBA" id="ARBA00023284"/>
    </source>
</evidence>
<keyword evidence="3 12" id="KW-0274">FAD</keyword>
<dbReference type="SMART" id="SM01014">
    <property type="entry name" value="ARID"/>
    <property type="match status" value="1"/>
</dbReference>
<dbReference type="PANTHER" id="PTHR15348:SF0">
    <property type="entry name" value="PROTEIN DEAD RINGER"/>
    <property type="match status" value="1"/>
</dbReference>
<reference evidence="15" key="1">
    <citation type="submission" date="2021-01" db="EMBL/GenBank/DDBJ databases">
        <authorList>
            <person name="Bezrukov I."/>
        </authorList>
    </citation>
    <scope>NUCLEOTIDE SEQUENCE</scope>
</reference>
<dbReference type="GO" id="GO:0005737">
    <property type="term" value="C:cytoplasm"/>
    <property type="evidence" value="ECO:0007669"/>
    <property type="project" value="InterPro"/>
</dbReference>
<evidence type="ECO:0000256" key="1">
    <source>
        <dbReference type="ARBA" id="ARBA00009333"/>
    </source>
</evidence>
<feature type="compositionally biased region" description="Polar residues" evidence="13">
    <location>
        <begin position="133"/>
        <end position="142"/>
    </location>
</feature>
<dbReference type="PANTHER" id="PTHR15348">
    <property type="entry name" value="AT-RICH INTERACTIVE DOMAIN-CONTAINING PROTEIN ARID DOMAIN- CONTAINING PROTEIN DEAD RINGER PROTEIN B-CELL REGULATOR OF IGH TRANSCRIPTION BRIGHT"/>
    <property type="match status" value="1"/>
</dbReference>
<keyword evidence="6" id="KW-0805">Transcription regulation</keyword>
<feature type="region of interest" description="Disordered" evidence="13">
    <location>
        <begin position="626"/>
        <end position="645"/>
    </location>
</feature>
<evidence type="ECO:0000256" key="3">
    <source>
        <dbReference type="ARBA" id="ARBA00022827"/>
    </source>
</evidence>
<dbReference type="InterPro" id="IPR023753">
    <property type="entry name" value="FAD/NAD-binding_dom"/>
</dbReference>
<protein>
    <recommendedName>
        <fullName evidence="12">Thioredoxin reductase</fullName>
        <ecNumber evidence="12">1.8.1.9</ecNumber>
    </recommendedName>
</protein>
<dbReference type="GO" id="GO:0003677">
    <property type="term" value="F:DNA binding"/>
    <property type="evidence" value="ECO:0007669"/>
    <property type="project" value="UniProtKB-KW"/>
</dbReference>
<keyword evidence="7" id="KW-0238">DNA-binding</keyword>
<feature type="region of interest" description="Disordered" evidence="13">
    <location>
        <begin position="402"/>
        <end position="466"/>
    </location>
</feature>
<feature type="compositionally biased region" description="Basic and acidic residues" evidence="13">
    <location>
        <begin position="191"/>
        <end position="224"/>
    </location>
</feature>
<dbReference type="SUPFAM" id="SSF49764">
    <property type="entry name" value="HSP20-like chaperones"/>
    <property type="match status" value="1"/>
</dbReference>
<evidence type="ECO:0000256" key="2">
    <source>
        <dbReference type="ARBA" id="ARBA00022630"/>
    </source>
</evidence>
<dbReference type="InterPro" id="IPR005982">
    <property type="entry name" value="Thioredox_Rdtase"/>
</dbReference>
<dbReference type="GO" id="GO:0004791">
    <property type="term" value="F:thioredoxin-disulfide reductase (NADPH) activity"/>
    <property type="evidence" value="ECO:0007669"/>
    <property type="project" value="UniProtKB-EC"/>
</dbReference>
<feature type="compositionally biased region" description="Basic and acidic residues" evidence="13">
    <location>
        <begin position="22"/>
        <end position="43"/>
    </location>
</feature>
<feature type="compositionally biased region" description="Basic and acidic residues" evidence="13">
    <location>
        <begin position="91"/>
        <end position="105"/>
    </location>
</feature>
<evidence type="ECO:0000256" key="4">
    <source>
        <dbReference type="ARBA" id="ARBA00022857"/>
    </source>
</evidence>
<dbReference type="Proteomes" id="UP000682877">
    <property type="component" value="Chromosome 3"/>
</dbReference>
<dbReference type="InterPro" id="IPR008255">
    <property type="entry name" value="Pyr_nucl-diS_OxRdtase_2_AS"/>
</dbReference>
<dbReference type="AlphaFoldDB" id="A0A8S2A450"/>
<evidence type="ECO:0000256" key="6">
    <source>
        <dbReference type="ARBA" id="ARBA00023015"/>
    </source>
</evidence>
<evidence type="ECO:0000259" key="14">
    <source>
        <dbReference type="PROSITE" id="PS51011"/>
    </source>
</evidence>
<dbReference type="CDD" id="cd00298">
    <property type="entry name" value="ACD_sHsps_p23-like"/>
    <property type="match status" value="1"/>
</dbReference>
<dbReference type="EMBL" id="LR999453">
    <property type="protein sequence ID" value="CAE5986344.1"/>
    <property type="molecule type" value="Genomic_DNA"/>
</dbReference>
<keyword evidence="5 12" id="KW-0560">Oxidoreductase</keyword>
<dbReference type="Gene3D" id="2.60.40.790">
    <property type="match status" value="1"/>
</dbReference>
<gene>
    <name evidence="15" type="ORF">AARE701A_LOCUS8795</name>
</gene>
<dbReference type="PRINTS" id="PR00469">
    <property type="entry name" value="PNDRDTASEII"/>
</dbReference>
<evidence type="ECO:0000256" key="7">
    <source>
        <dbReference type="ARBA" id="ARBA00023125"/>
    </source>
</evidence>
<evidence type="ECO:0000256" key="13">
    <source>
        <dbReference type="SAM" id="MobiDB-lite"/>
    </source>
</evidence>
<dbReference type="PROSITE" id="PS51011">
    <property type="entry name" value="ARID"/>
    <property type="match status" value="1"/>
</dbReference>
<name>A0A8S2A450_ARAAE</name>
<sequence>MESTMENLTEMESAMENLMEMESERVEQGTDKEIESGEQRQDDVNETENENPGETVGEEAPVREHEDSPCPMVIEEGTSLASLEGGTNADDLPKIDEETLDEKNSQLETSPSPSVALDTDEGLINPTVEDTVEQNTGSSELSSDILKDDGDAVKVDRYTAVVHEETAKVPDFKLSEEETGSPHHHANIVMEQEKAAEEHDMMASGDHDEFPVNPDNKHSEEKGTLHHHANTVMEQDQAAEEHEIISSGDQEEFPANSDTKVVEENNDSMDEGEANNMNLAGDGSGPDDHDRGTITELDKGLEVPGSETISELEDKPSEPLSETSMNVEKELGMPATENLTDNDKSSDVLAVGVSGDSDKGLSVLPATQTSSDHDEGMTTVDAEPTEDMKLDVPDSKLVADTTVDSTNNKDANVEANTEKQDNSSALVLNDANDKSAPVRREPGPPCVASSNIKSEARGSGDLNNGVHKIVRTPPVFDGTMRAKRSFLLDDASDGNESGTEEDQSAFMKELDCFFRERNMDFKPPKFYGEGLNCLKLWRAVTRLGGYDKVTGSKLWRQVGESFRPPKTCTTVSWTFRGFYEKALLEYERHKVSGGELQIPLPLELEPMNIDNQASGSGRARRDAAARAMQGWHSQRLNGNGEVSDPAIKDKNLVIHQKREKQIGTTPGLLKRKRPAEHGAKNAIQVSKPMLDVTVVDVGPPADWVKINVQRTQDCFEVYALVPGLVREEVRVQSDPAGRLVISGEPENPMNPWGATPFKKVVSLPTRIDPHHTSAVSRFIIKSLLSAAGGFLLGSALSNPPSLATAFSSSSSASSSATAAVNMETHKTKVCIVGSGPAAHTAAIYASRAELKPLLFEGWMANDIAPGGQLTTTTDVENFPGFPEGILGAEIVEKFRKQSERFGTKIFTETVNKVDFSSKPFKLFTDSRTVLADSVIISTGAVAKRLSFTGSGEGNGGFWNRGISACAVCDGAAPIFRNKPLVVIGGGDSAMEEANFLTKYGSKVYIIHRRDTFRASKIMQQRALSNPKIEVIWNSAVVEAFGDENGKGVLGGLKVKNVVTGEVSDLKVSGLFFAIGHEPATKFLDGQLELDEDGYVVTKPGTTKTSVVGVFAAGDVQDKKYRQAITAAGTGCMAALDAEHYLQEIGSQEVGFCAKL</sequence>
<evidence type="ECO:0000256" key="10">
    <source>
        <dbReference type="ARBA" id="ARBA00023242"/>
    </source>
</evidence>
<keyword evidence="2 12" id="KW-0285">Flavoprotein</keyword>
<keyword evidence="10" id="KW-0539">Nucleus</keyword>
<dbReference type="InterPro" id="IPR008978">
    <property type="entry name" value="HSP20-like_chaperone"/>
</dbReference>
<comment type="similarity">
    <text evidence="1">Belongs to the class-II pyridine nucleotide-disulfide oxidoreductase family.</text>
</comment>
<dbReference type="GO" id="GO:0005634">
    <property type="term" value="C:nucleus"/>
    <property type="evidence" value="ECO:0007669"/>
    <property type="project" value="TreeGrafter"/>
</dbReference>
<dbReference type="Gene3D" id="3.50.50.60">
    <property type="entry name" value="FAD/NAD(P)-binding domain"/>
    <property type="match status" value="2"/>
</dbReference>
<dbReference type="CDD" id="cd16100">
    <property type="entry name" value="ARID"/>
    <property type="match status" value="1"/>
</dbReference>
<dbReference type="PRINTS" id="PR00368">
    <property type="entry name" value="FADPNR"/>
</dbReference>
<evidence type="ECO:0000256" key="9">
    <source>
        <dbReference type="ARBA" id="ARBA00023163"/>
    </source>
</evidence>
<evidence type="ECO:0000256" key="5">
    <source>
        <dbReference type="ARBA" id="ARBA00023002"/>
    </source>
</evidence>
<comment type="cofactor">
    <cofactor evidence="12">
        <name>FAD</name>
        <dbReference type="ChEBI" id="CHEBI:57692"/>
    </cofactor>
    <text evidence="12">Binds 1 FAD per subunit.</text>
</comment>
<accession>A0A8S2A450</accession>
<dbReference type="FunFam" id="3.50.50.60:FF:000064">
    <property type="entry name" value="Thioredoxin reductase"/>
    <property type="match status" value="1"/>
</dbReference>
<keyword evidence="4 12" id="KW-0521">NADP</keyword>
<organism evidence="15 16">
    <name type="scientific">Arabidopsis arenosa</name>
    <name type="common">Sand rock-cress</name>
    <name type="synonym">Cardaminopsis arenosa</name>
    <dbReference type="NCBI Taxonomy" id="38785"/>
    <lineage>
        <taxon>Eukaryota</taxon>
        <taxon>Viridiplantae</taxon>
        <taxon>Streptophyta</taxon>
        <taxon>Embryophyta</taxon>
        <taxon>Tracheophyta</taxon>
        <taxon>Spermatophyta</taxon>
        <taxon>Magnoliopsida</taxon>
        <taxon>eudicotyledons</taxon>
        <taxon>Gunneridae</taxon>
        <taxon>Pentapetalae</taxon>
        <taxon>rosids</taxon>
        <taxon>malvids</taxon>
        <taxon>Brassicales</taxon>
        <taxon>Brassicaceae</taxon>
        <taxon>Camelineae</taxon>
        <taxon>Arabidopsis</taxon>
    </lineage>
</organism>
<dbReference type="SUPFAM" id="SSF51905">
    <property type="entry name" value="FAD/NAD(P)-binding domain"/>
    <property type="match status" value="1"/>
</dbReference>
<dbReference type="InterPro" id="IPR036188">
    <property type="entry name" value="FAD/NAD-bd_sf"/>
</dbReference>
<evidence type="ECO:0000313" key="15">
    <source>
        <dbReference type="EMBL" id="CAE5986344.1"/>
    </source>
</evidence>
<evidence type="ECO:0000313" key="16">
    <source>
        <dbReference type="Proteomes" id="UP000682877"/>
    </source>
</evidence>
<dbReference type="InterPro" id="IPR045147">
    <property type="entry name" value="ARI3A/B/C"/>
</dbReference>
<feature type="region of interest" description="Disordered" evidence="13">
    <location>
        <begin position="169"/>
        <end position="379"/>
    </location>
</feature>
<keyword evidence="8" id="KW-1015">Disulfide bond</keyword>
<dbReference type="Pfam" id="PF07992">
    <property type="entry name" value="Pyr_redox_2"/>
    <property type="match status" value="1"/>
</dbReference>
<feature type="region of interest" description="Disordered" evidence="13">
    <location>
        <begin position="1"/>
        <end position="145"/>
    </location>
</feature>
<dbReference type="SMART" id="SM00501">
    <property type="entry name" value="BRIGHT"/>
    <property type="match status" value="1"/>
</dbReference>
<dbReference type="InterPro" id="IPR036431">
    <property type="entry name" value="ARID_dom_sf"/>
</dbReference>
<evidence type="ECO:0000256" key="8">
    <source>
        <dbReference type="ARBA" id="ARBA00023157"/>
    </source>
</evidence>
<dbReference type="SUPFAM" id="SSF46774">
    <property type="entry name" value="ARID-like"/>
    <property type="match status" value="1"/>
</dbReference>
<dbReference type="Pfam" id="PF01388">
    <property type="entry name" value="ARID"/>
    <property type="match status" value="1"/>
</dbReference>
<feature type="compositionally biased region" description="Acidic residues" evidence="13">
    <location>
        <begin position="264"/>
        <end position="273"/>
    </location>
</feature>
<keyword evidence="16" id="KW-1185">Reference proteome</keyword>
<dbReference type="InterPro" id="IPR001606">
    <property type="entry name" value="ARID_dom"/>
</dbReference>
<feature type="compositionally biased region" description="Basic and acidic residues" evidence="13">
    <location>
        <begin position="286"/>
        <end position="301"/>
    </location>
</feature>
<dbReference type="GO" id="GO:0006357">
    <property type="term" value="P:regulation of transcription by RNA polymerase II"/>
    <property type="evidence" value="ECO:0007669"/>
    <property type="project" value="InterPro"/>
</dbReference>
<keyword evidence="11 12" id="KW-0676">Redox-active center</keyword>
<feature type="domain" description="ARID" evidence="14">
    <location>
        <begin position="500"/>
        <end position="591"/>
    </location>
</feature>
<dbReference type="GO" id="GO:0019430">
    <property type="term" value="P:removal of superoxide radicals"/>
    <property type="evidence" value="ECO:0007669"/>
    <property type="project" value="InterPro"/>
</dbReference>
<dbReference type="NCBIfam" id="TIGR01292">
    <property type="entry name" value="TRX_reduct"/>
    <property type="match status" value="1"/>
</dbReference>
<evidence type="ECO:0000256" key="12">
    <source>
        <dbReference type="RuleBase" id="RU003881"/>
    </source>
</evidence>
<proteinExistence type="inferred from homology"/>
<dbReference type="Gene3D" id="1.10.150.60">
    <property type="entry name" value="ARID DNA-binding domain"/>
    <property type="match status" value="1"/>
</dbReference>
<keyword evidence="9" id="KW-0804">Transcription</keyword>
<dbReference type="EC" id="1.8.1.9" evidence="12"/>